<dbReference type="AlphaFoldDB" id="A0A8J8MCQ0"/>
<name>A0A8J8MCQ0_9FIRM</name>
<dbReference type="EMBL" id="CP058561">
    <property type="protein sequence ID" value="QUH30468.1"/>
    <property type="molecule type" value="Genomic_DNA"/>
</dbReference>
<accession>A0A8J8MCQ0</accession>
<dbReference type="SUPFAM" id="SSF53474">
    <property type="entry name" value="alpha/beta-Hydrolases"/>
    <property type="match status" value="1"/>
</dbReference>
<dbReference type="GO" id="GO:0008610">
    <property type="term" value="P:lipid biosynthetic process"/>
    <property type="evidence" value="ECO:0007669"/>
    <property type="project" value="TreeGrafter"/>
</dbReference>
<evidence type="ECO:0000313" key="3">
    <source>
        <dbReference type="EMBL" id="QUH30468.1"/>
    </source>
</evidence>
<dbReference type="RefSeq" id="WP_113671175.1">
    <property type="nucleotide sequence ID" value="NZ_CP058561.1"/>
</dbReference>
<dbReference type="InterPro" id="IPR012223">
    <property type="entry name" value="TEII"/>
</dbReference>
<protein>
    <submittedName>
        <fullName evidence="3">Thioesterase</fullName>
    </submittedName>
</protein>
<dbReference type="PANTHER" id="PTHR11487">
    <property type="entry name" value="THIOESTERASE"/>
    <property type="match status" value="1"/>
</dbReference>
<gene>
    <name evidence="3" type="ORF">HYG85_16760</name>
</gene>
<dbReference type="KEGG" id="vgu:HYG85_16760"/>
<dbReference type="Proteomes" id="UP000677305">
    <property type="component" value="Chromosome"/>
</dbReference>
<keyword evidence="4" id="KW-1185">Reference proteome</keyword>
<dbReference type="Gene3D" id="3.40.50.1820">
    <property type="entry name" value="alpha/beta hydrolase"/>
    <property type="match status" value="1"/>
</dbReference>
<sequence length="250" mass="29043">MERYKKWFPFKDMESLKDKKKHKVFCFHHAGGSASTYRPWMMYDTDIDILSIELPGKATRMTEDYISNYEDLIPEVAKAINEVSCGQDYTLYGHSMGAMIAFKTAYILQNKYNNKPSSLIVAGRHAPVDDIKDRYQTYMEDDELVKELKRNNGTPSEILENEEILKVIIPAIKNDYKLNESLAYKDEVVDIPIIAHAGREDFDANKKLMERWGLVTTDMFVIKEFQGSHFFLHDLGKEYYDEVVNNVLLI</sequence>
<evidence type="ECO:0000259" key="2">
    <source>
        <dbReference type="Pfam" id="PF00975"/>
    </source>
</evidence>
<dbReference type="InterPro" id="IPR001031">
    <property type="entry name" value="Thioesterase"/>
</dbReference>
<dbReference type="PANTHER" id="PTHR11487:SF0">
    <property type="entry name" value="S-ACYL FATTY ACID SYNTHASE THIOESTERASE, MEDIUM CHAIN"/>
    <property type="match status" value="1"/>
</dbReference>
<dbReference type="Pfam" id="PF00975">
    <property type="entry name" value="Thioesterase"/>
    <property type="match status" value="1"/>
</dbReference>
<dbReference type="OrthoDB" id="2213423at2"/>
<organism evidence="3 4">
    <name type="scientific">Vallitalea guaymasensis</name>
    <dbReference type="NCBI Taxonomy" id="1185412"/>
    <lineage>
        <taxon>Bacteria</taxon>
        <taxon>Bacillati</taxon>
        <taxon>Bacillota</taxon>
        <taxon>Clostridia</taxon>
        <taxon>Lachnospirales</taxon>
        <taxon>Vallitaleaceae</taxon>
        <taxon>Vallitalea</taxon>
    </lineage>
</organism>
<comment type="similarity">
    <text evidence="1">Belongs to the thioesterase family.</text>
</comment>
<dbReference type="InterPro" id="IPR029058">
    <property type="entry name" value="AB_hydrolase_fold"/>
</dbReference>
<evidence type="ECO:0000313" key="4">
    <source>
        <dbReference type="Proteomes" id="UP000677305"/>
    </source>
</evidence>
<evidence type="ECO:0000256" key="1">
    <source>
        <dbReference type="ARBA" id="ARBA00007169"/>
    </source>
</evidence>
<feature type="domain" description="Thioesterase" evidence="2">
    <location>
        <begin position="23"/>
        <end position="234"/>
    </location>
</feature>
<reference evidence="3 4" key="1">
    <citation type="submission" date="2020-07" db="EMBL/GenBank/DDBJ databases">
        <title>Vallitalea guaymasensis genome.</title>
        <authorList>
            <person name="Postec A."/>
        </authorList>
    </citation>
    <scope>NUCLEOTIDE SEQUENCE [LARGE SCALE GENOMIC DNA]</scope>
    <source>
        <strain evidence="3 4">Ra1766G1</strain>
    </source>
</reference>
<proteinExistence type="inferred from homology"/>